<sequence length="144" mass="15653">MDRADRAGIVKRPQAHGAGNLAHLSVAKIENRSRASSLEFTHGIAEVRCVPFNPMCKRDEFFRRGALSCARDRYHGASASEAPTSTTCKRICSEMFGVVASVWHSRAPSTVLAVRCLLRIRVERNVMTVLASRAGERAGGGLVS</sequence>
<reference evidence="1 2" key="1">
    <citation type="submission" date="2016-02" db="EMBL/GenBank/DDBJ databases">
        <title>Genome analysis of coral dinoflagellate symbionts highlights evolutionary adaptations to a symbiotic lifestyle.</title>
        <authorList>
            <person name="Aranda M."/>
            <person name="Li Y."/>
            <person name="Liew Y.J."/>
            <person name="Baumgarten S."/>
            <person name="Simakov O."/>
            <person name="Wilson M."/>
            <person name="Piel J."/>
            <person name="Ashoor H."/>
            <person name="Bougouffa S."/>
            <person name="Bajic V.B."/>
            <person name="Ryu T."/>
            <person name="Ravasi T."/>
            <person name="Bayer T."/>
            <person name="Micklem G."/>
            <person name="Kim H."/>
            <person name="Bhak J."/>
            <person name="Lajeunesse T.C."/>
            <person name="Voolstra C.R."/>
        </authorList>
    </citation>
    <scope>NUCLEOTIDE SEQUENCE [LARGE SCALE GENOMIC DNA]</scope>
    <source>
        <strain evidence="1 2">CCMP2467</strain>
    </source>
</reference>
<comment type="caution">
    <text evidence="1">The sequence shown here is derived from an EMBL/GenBank/DDBJ whole genome shotgun (WGS) entry which is preliminary data.</text>
</comment>
<accession>A0A1Q9EW04</accession>
<protein>
    <submittedName>
        <fullName evidence="1">Uncharacterized protein</fullName>
    </submittedName>
</protein>
<gene>
    <name evidence="1" type="ORF">AK812_SmicGene4519</name>
</gene>
<proteinExistence type="predicted"/>
<evidence type="ECO:0000313" key="1">
    <source>
        <dbReference type="EMBL" id="OLQ11634.1"/>
    </source>
</evidence>
<dbReference type="EMBL" id="LSRX01000056">
    <property type="protein sequence ID" value="OLQ11634.1"/>
    <property type="molecule type" value="Genomic_DNA"/>
</dbReference>
<evidence type="ECO:0000313" key="2">
    <source>
        <dbReference type="Proteomes" id="UP000186817"/>
    </source>
</evidence>
<organism evidence="1 2">
    <name type="scientific">Symbiodinium microadriaticum</name>
    <name type="common">Dinoflagellate</name>
    <name type="synonym">Zooxanthella microadriatica</name>
    <dbReference type="NCBI Taxonomy" id="2951"/>
    <lineage>
        <taxon>Eukaryota</taxon>
        <taxon>Sar</taxon>
        <taxon>Alveolata</taxon>
        <taxon>Dinophyceae</taxon>
        <taxon>Suessiales</taxon>
        <taxon>Symbiodiniaceae</taxon>
        <taxon>Symbiodinium</taxon>
    </lineage>
</organism>
<dbReference type="Proteomes" id="UP000186817">
    <property type="component" value="Unassembled WGS sequence"/>
</dbReference>
<keyword evidence="2" id="KW-1185">Reference proteome</keyword>
<dbReference type="AlphaFoldDB" id="A0A1Q9EW04"/>
<name>A0A1Q9EW04_SYMMI</name>